<dbReference type="Proteomes" id="UP000076989">
    <property type="component" value="Unassembled WGS sequence"/>
</dbReference>
<name>A0AB34Y4B2_LACPN</name>
<protein>
    <submittedName>
        <fullName evidence="2">Uncharacterized protein</fullName>
    </submittedName>
</protein>
<sequence length="37" mass="4029">MLGFTNSDGRSFVSITTPATQFEHLSEENTAKPQTEG</sequence>
<feature type="region of interest" description="Disordered" evidence="1">
    <location>
        <begin position="1"/>
        <end position="37"/>
    </location>
</feature>
<reference evidence="2 3" key="1">
    <citation type="submission" date="2016-03" db="EMBL/GenBank/DDBJ databases">
        <title>Comparative genomics of 54 Lactobacillus plantarum strains reveals genomic uncoupling from niche constraints.</title>
        <authorList>
            <person name="Martino M.E."/>
        </authorList>
    </citation>
    <scope>NUCLEOTIDE SEQUENCE [LARGE SCALE GENOMIC DNA]</scope>
    <source>
        <strain evidence="2 3">Nizo2260</strain>
    </source>
</reference>
<evidence type="ECO:0000313" key="2">
    <source>
        <dbReference type="EMBL" id="KZU07218.1"/>
    </source>
</evidence>
<feature type="compositionally biased region" description="Polar residues" evidence="1">
    <location>
        <begin position="1"/>
        <end position="20"/>
    </location>
</feature>
<accession>A0AB34Y4B2</accession>
<dbReference type="EMBL" id="LUWI01000010">
    <property type="protein sequence ID" value="KZU07218.1"/>
    <property type="molecule type" value="Genomic_DNA"/>
</dbReference>
<dbReference type="AlphaFoldDB" id="A0AB34Y4B2"/>
<gene>
    <name evidence="2" type="ORF">Nizo2260_0759</name>
</gene>
<evidence type="ECO:0000313" key="3">
    <source>
        <dbReference type="Proteomes" id="UP000076989"/>
    </source>
</evidence>
<evidence type="ECO:0000256" key="1">
    <source>
        <dbReference type="SAM" id="MobiDB-lite"/>
    </source>
</evidence>
<comment type="caution">
    <text evidence="2">The sequence shown here is derived from an EMBL/GenBank/DDBJ whole genome shotgun (WGS) entry which is preliminary data.</text>
</comment>
<proteinExistence type="predicted"/>
<organism evidence="2 3">
    <name type="scientific">Lactiplantibacillus plantarum</name>
    <name type="common">Lactobacillus plantarum</name>
    <dbReference type="NCBI Taxonomy" id="1590"/>
    <lineage>
        <taxon>Bacteria</taxon>
        <taxon>Bacillati</taxon>
        <taxon>Bacillota</taxon>
        <taxon>Bacilli</taxon>
        <taxon>Lactobacillales</taxon>
        <taxon>Lactobacillaceae</taxon>
        <taxon>Lactiplantibacillus</taxon>
    </lineage>
</organism>